<dbReference type="EMBL" id="KV878127">
    <property type="protein sequence ID" value="OJJ00418.1"/>
    <property type="molecule type" value="Genomic_DNA"/>
</dbReference>
<name>A0A1L9PFW5_ASPVE</name>
<dbReference type="RefSeq" id="XP_040666180.1">
    <property type="nucleotide sequence ID" value="XM_040815228.1"/>
</dbReference>
<dbReference type="Proteomes" id="UP000184073">
    <property type="component" value="Unassembled WGS sequence"/>
</dbReference>
<proteinExistence type="predicted"/>
<protein>
    <submittedName>
        <fullName evidence="2">Uncharacterized protein</fullName>
    </submittedName>
</protein>
<sequence length="134" mass="14885">MGPWRSDGNCPHTVFFECSISLLQSSCWCIRGLRRDPRARKSPSARSRGTAGACRWCPGVDFTPEDPHLNALFCSGSQVAIGVYSAQPCLHPPDFSLFPHLKQTSQTEPRLQEGDRRHAARGKQPVPGSCHWLQ</sequence>
<dbReference type="AlphaFoldDB" id="A0A1L9PFW5"/>
<reference evidence="3" key="1">
    <citation type="journal article" date="2017" name="Genome Biol.">
        <title>Comparative genomics reveals high biological diversity and specific adaptations in the industrially and medically important fungal genus Aspergillus.</title>
        <authorList>
            <person name="de Vries R.P."/>
            <person name="Riley R."/>
            <person name="Wiebenga A."/>
            <person name="Aguilar-Osorio G."/>
            <person name="Amillis S."/>
            <person name="Uchima C.A."/>
            <person name="Anderluh G."/>
            <person name="Asadollahi M."/>
            <person name="Askin M."/>
            <person name="Barry K."/>
            <person name="Battaglia E."/>
            <person name="Bayram O."/>
            <person name="Benocci T."/>
            <person name="Braus-Stromeyer S.A."/>
            <person name="Caldana C."/>
            <person name="Canovas D."/>
            <person name="Cerqueira G.C."/>
            <person name="Chen F."/>
            <person name="Chen W."/>
            <person name="Choi C."/>
            <person name="Clum A."/>
            <person name="Dos Santos R.A."/>
            <person name="Damasio A.R."/>
            <person name="Diallinas G."/>
            <person name="Emri T."/>
            <person name="Fekete E."/>
            <person name="Flipphi M."/>
            <person name="Freyberg S."/>
            <person name="Gallo A."/>
            <person name="Gournas C."/>
            <person name="Habgood R."/>
            <person name="Hainaut M."/>
            <person name="Harispe M.L."/>
            <person name="Henrissat B."/>
            <person name="Hilden K.S."/>
            <person name="Hope R."/>
            <person name="Hossain A."/>
            <person name="Karabika E."/>
            <person name="Karaffa L."/>
            <person name="Karanyi Z."/>
            <person name="Krasevec N."/>
            <person name="Kuo A."/>
            <person name="Kusch H."/>
            <person name="LaButti K."/>
            <person name="Lagendijk E.L."/>
            <person name="Lapidus A."/>
            <person name="Levasseur A."/>
            <person name="Lindquist E."/>
            <person name="Lipzen A."/>
            <person name="Logrieco A.F."/>
            <person name="MacCabe A."/>
            <person name="Maekelae M.R."/>
            <person name="Malavazi I."/>
            <person name="Melin P."/>
            <person name="Meyer V."/>
            <person name="Mielnichuk N."/>
            <person name="Miskei M."/>
            <person name="Molnar A.P."/>
            <person name="Mule G."/>
            <person name="Ngan C.Y."/>
            <person name="Orejas M."/>
            <person name="Orosz E."/>
            <person name="Ouedraogo J.P."/>
            <person name="Overkamp K.M."/>
            <person name="Park H.-S."/>
            <person name="Perrone G."/>
            <person name="Piumi F."/>
            <person name="Punt P.J."/>
            <person name="Ram A.F."/>
            <person name="Ramon A."/>
            <person name="Rauscher S."/>
            <person name="Record E."/>
            <person name="Riano-Pachon D.M."/>
            <person name="Robert V."/>
            <person name="Roehrig J."/>
            <person name="Ruller R."/>
            <person name="Salamov A."/>
            <person name="Salih N.S."/>
            <person name="Samson R.A."/>
            <person name="Sandor E."/>
            <person name="Sanguinetti M."/>
            <person name="Schuetze T."/>
            <person name="Sepcic K."/>
            <person name="Shelest E."/>
            <person name="Sherlock G."/>
            <person name="Sophianopoulou V."/>
            <person name="Squina F.M."/>
            <person name="Sun H."/>
            <person name="Susca A."/>
            <person name="Todd R.B."/>
            <person name="Tsang A."/>
            <person name="Unkles S.E."/>
            <person name="van de Wiele N."/>
            <person name="van Rossen-Uffink D."/>
            <person name="Oliveira J.V."/>
            <person name="Vesth T.C."/>
            <person name="Visser J."/>
            <person name="Yu J.-H."/>
            <person name="Zhou M."/>
            <person name="Andersen M.R."/>
            <person name="Archer D.B."/>
            <person name="Baker S.E."/>
            <person name="Benoit I."/>
            <person name="Brakhage A.A."/>
            <person name="Braus G.H."/>
            <person name="Fischer R."/>
            <person name="Frisvad J.C."/>
            <person name="Goldman G.H."/>
            <person name="Houbraken J."/>
            <person name="Oakley B."/>
            <person name="Pocsi I."/>
            <person name="Scazzocchio C."/>
            <person name="Seiboth B."/>
            <person name="vanKuyk P.A."/>
            <person name="Wortman J."/>
            <person name="Dyer P.S."/>
            <person name="Grigoriev I.V."/>
        </authorList>
    </citation>
    <scope>NUCLEOTIDE SEQUENCE [LARGE SCALE GENOMIC DNA]</scope>
    <source>
        <strain evidence="3">CBS 583.65</strain>
    </source>
</reference>
<gene>
    <name evidence="2" type="ORF">ASPVEDRAFT_565728</name>
</gene>
<evidence type="ECO:0000313" key="3">
    <source>
        <dbReference type="Proteomes" id="UP000184073"/>
    </source>
</evidence>
<dbReference type="GeneID" id="63730739"/>
<accession>A0A1L9PFW5</accession>
<dbReference type="VEuPathDB" id="FungiDB:ASPVEDRAFT_565728"/>
<feature type="region of interest" description="Disordered" evidence="1">
    <location>
        <begin position="108"/>
        <end position="134"/>
    </location>
</feature>
<keyword evidence="3" id="KW-1185">Reference proteome</keyword>
<evidence type="ECO:0000313" key="2">
    <source>
        <dbReference type="EMBL" id="OJJ00418.1"/>
    </source>
</evidence>
<organism evidence="2 3">
    <name type="scientific">Aspergillus versicolor CBS 583.65</name>
    <dbReference type="NCBI Taxonomy" id="1036611"/>
    <lineage>
        <taxon>Eukaryota</taxon>
        <taxon>Fungi</taxon>
        <taxon>Dikarya</taxon>
        <taxon>Ascomycota</taxon>
        <taxon>Pezizomycotina</taxon>
        <taxon>Eurotiomycetes</taxon>
        <taxon>Eurotiomycetidae</taxon>
        <taxon>Eurotiales</taxon>
        <taxon>Aspergillaceae</taxon>
        <taxon>Aspergillus</taxon>
        <taxon>Aspergillus subgen. Nidulantes</taxon>
    </lineage>
</organism>
<evidence type="ECO:0000256" key="1">
    <source>
        <dbReference type="SAM" id="MobiDB-lite"/>
    </source>
</evidence>